<dbReference type="AlphaFoldDB" id="A0A2D0MYZ0"/>
<comment type="similarity">
    <text evidence="1">Belongs to the esterase D family.</text>
</comment>
<dbReference type="InterPro" id="IPR000801">
    <property type="entry name" value="Esterase-like"/>
</dbReference>
<dbReference type="SUPFAM" id="SSF53474">
    <property type="entry name" value="alpha/beta-Hydrolases"/>
    <property type="match status" value="1"/>
</dbReference>
<gene>
    <name evidence="4" type="ORF">CRP01_37640</name>
</gene>
<dbReference type="GO" id="GO:0016788">
    <property type="term" value="F:hydrolase activity, acting on ester bonds"/>
    <property type="evidence" value="ECO:0007669"/>
    <property type="project" value="TreeGrafter"/>
</dbReference>
<evidence type="ECO:0000256" key="2">
    <source>
        <dbReference type="ARBA" id="ARBA00022801"/>
    </source>
</evidence>
<feature type="chain" id="PRO_5012203658" description="Alpha/beta hydrolase" evidence="3">
    <location>
        <begin position="19"/>
        <end position="300"/>
    </location>
</feature>
<proteinExistence type="inferred from homology"/>
<dbReference type="RefSeq" id="WP_099155259.1">
    <property type="nucleotide sequence ID" value="NZ_PDUD01000056.1"/>
</dbReference>
<evidence type="ECO:0000313" key="5">
    <source>
        <dbReference type="Proteomes" id="UP000223913"/>
    </source>
</evidence>
<dbReference type="PANTHER" id="PTHR40841:SF2">
    <property type="entry name" value="SIDEROPHORE-DEGRADING ESTERASE (EUROFUNG)"/>
    <property type="match status" value="1"/>
</dbReference>
<sequence>MKSNALLLLLVGCCLNFAAQSQTKTGTDHTKAARIINTEQRQLHSELNGQDYTLYIALPDGYVQGDAEYPVLYLTDANTYFGMMADMTRNLQWGGEMPETIIVGIGYPIDAFATDDERWEKWLAWRMRDLSPTYTAQLDESFAIEGVRSGEADRFLQFLQAELFPFIAENYRVKENDTTYAGFSLGGLFGLYALFQEPALFQRYLIGSPSIWYDDKLIIQSEQTYADAHSDLSAKLFIAVGELEEEVNAGMVRNMLELTSKLKSRNYPGLSLHRTILEGETHMSAPAVCFQRGLRFFFRN</sequence>
<keyword evidence="3" id="KW-0732">Signal</keyword>
<dbReference type="Gene3D" id="3.40.50.1820">
    <property type="entry name" value="alpha/beta hydrolase"/>
    <property type="match status" value="1"/>
</dbReference>
<dbReference type="InterPro" id="IPR052558">
    <property type="entry name" value="Siderophore_Hydrolase_D"/>
</dbReference>
<dbReference type="PANTHER" id="PTHR40841">
    <property type="entry name" value="SIDEROPHORE TRIACETYLFUSARININE C ESTERASE"/>
    <property type="match status" value="1"/>
</dbReference>
<evidence type="ECO:0000256" key="3">
    <source>
        <dbReference type="SAM" id="SignalP"/>
    </source>
</evidence>
<name>A0A2D0MYZ0_FLAN2</name>
<dbReference type="Pfam" id="PF00756">
    <property type="entry name" value="Esterase"/>
    <property type="match status" value="1"/>
</dbReference>
<dbReference type="InterPro" id="IPR029058">
    <property type="entry name" value="AB_hydrolase_fold"/>
</dbReference>
<feature type="signal peptide" evidence="3">
    <location>
        <begin position="1"/>
        <end position="18"/>
    </location>
</feature>
<evidence type="ECO:0000256" key="1">
    <source>
        <dbReference type="ARBA" id="ARBA00005622"/>
    </source>
</evidence>
<organism evidence="4 5">
    <name type="scientific">Flavilitoribacter nigricans (strain ATCC 23147 / DSM 23189 / NBRC 102662 / NCIMB 1420 / SS-2)</name>
    <name type="common">Lewinella nigricans</name>
    <dbReference type="NCBI Taxonomy" id="1122177"/>
    <lineage>
        <taxon>Bacteria</taxon>
        <taxon>Pseudomonadati</taxon>
        <taxon>Bacteroidota</taxon>
        <taxon>Saprospiria</taxon>
        <taxon>Saprospirales</taxon>
        <taxon>Lewinellaceae</taxon>
        <taxon>Flavilitoribacter</taxon>
    </lineage>
</organism>
<dbReference type="Proteomes" id="UP000223913">
    <property type="component" value="Unassembled WGS sequence"/>
</dbReference>
<comment type="caution">
    <text evidence="4">The sequence shown here is derived from an EMBL/GenBank/DDBJ whole genome shotgun (WGS) entry which is preliminary data.</text>
</comment>
<evidence type="ECO:0008006" key="6">
    <source>
        <dbReference type="Google" id="ProtNLM"/>
    </source>
</evidence>
<reference evidence="4 5" key="1">
    <citation type="submission" date="2017-10" db="EMBL/GenBank/DDBJ databases">
        <title>The draft genome sequence of Lewinella nigricans NBRC 102662.</title>
        <authorList>
            <person name="Wang K."/>
        </authorList>
    </citation>
    <scope>NUCLEOTIDE SEQUENCE [LARGE SCALE GENOMIC DNA]</scope>
    <source>
        <strain evidence="4 5">NBRC 102662</strain>
    </source>
</reference>
<keyword evidence="2" id="KW-0378">Hydrolase</keyword>
<dbReference type="OrthoDB" id="9784036at2"/>
<keyword evidence="5" id="KW-1185">Reference proteome</keyword>
<accession>A0A2D0MYZ0</accession>
<dbReference type="EMBL" id="PDUD01000056">
    <property type="protein sequence ID" value="PHN01390.1"/>
    <property type="molecule type" value="Genomic_DNA"/>
</dbReference>
<protein>
    <recommendedName>
        <fullName evidence="6">Alpha/beta hydrolase</fullName>
    </recommendedName>
</protein>
<evidence type="ECO:0000313" key="4">
    <source>
        <dbReference type="EMBL" id="PHN01390.1"/>
    </source>
</evidence>